<dbReference type="Gene3D" id="2.160.20.10">
    <property type="entry name" value="Single-stranded right-handed beta-helix, Pectin lyase-like"/>
    <property type="match status" value="1"/>
</dbReference>
<keyword evidence="4" id="KW-0964">Secreted</keyword>
<organism evidence="12 13">
    <name type="scientific">Cajanus cajan</name>
    <name type="common">Pigeon pea</name>
    <name type="synonym">Cajanus indicus</name>
    <dbReference type="NCBI Taxonomy" id="3821"/>
    <lineage>
        <taxon>Eukaryota</taxon>
        <taxon>Viridiplantae</taxon>
        <taxon>Streptophyta</taxon>
        <taxon>Embryophyta</taxon>
        <taxon>Tracheophyta</taxon>
        <taxon>Spermatophyta</taxon>
        <taxon>Magnoliopsida</taxon>
        <taxon>eudicotyledons</taxon>
        <taxon>Gunneridae</taxon>
        <taxon>Pentapetalae</taxon>
        <taxon>rosids</taxon>
        <taxon>fabids</taxon>
        <taxon>Fabales</taxon>
        <taxon>Fabaceae</taxon>
        <taxon>Papilionoideae</taxon>
        <taxon>50 kb inversion clade</taxon>
        <taxon>NPAAA clade</taxon>
        <taxon>indigoferoid/millettioid clade</taxon>
        <taxon>Phaseoleae</taxon>
        <taxon>Cajanus</taxon>
    </lineage>
</organism>
<dbReference type="Gramene" id="C.cajan_04634.t">
    <property type="protein sequence ID" value="C.cajan_04634.t"/>
    <property type="gene ID" value="C.cajan_04634"/>
</dbReference>
<dbReference type="Pfam" id="PF00295">
    <property type="entry name" value="Glyco_hydro_28"/>
    <property type="match status" value="2"/>
</dbReference>
<dbReference type="PROSITE" id="PS00502">
    <property type="entry name" value="POLYGALACTURONASE"/>
    <property type="match status" value="1"/>
</dbReference>
<feature type="chain" id="PRO_5007589399" evidence="11">
    <location>
        <begin position="30"/>
        <end position="522"/>
    </location>
</feature>
<dbReference type="InterPro" id="IPR011050">
    <property type="entry name" value="Pectin_lyase_fold/virulence"/>
</dbReference>
<keyword evidence="3" id="KW-0134">Cell wall</keyword>
<evidence type="ECO:0000256" key="5">
    <source>
        <dbReference type="ARBA" id="ARBA00022801"/>
    </source>
</evidence>
<protein>
    <submittedName>
        <fullName evidence="12">Polygalacturonase At1g48100 family</fullName>
    </submittedName>
</protein>
<evidence type="ECO:0000313" key="13">
    <source>
        <dbReference type="Proteomes" id="UP000075243"/>
    </source>
</evidence>
<evidence type="ECO:0000256" key="8">
    <source>
        <dbReference type="PROSITE-ProRule" id="PRU10052"/>
    </source>
</evidence>
<feature type="active site" evidence="8">
    <location>
        <position position="353"/>
    </location>
</feature>
<dbReference type="STRING" id="3821.A0A151TYV8"/>
<evidence type="ECO:0000313" key="12">
    <source>
        <dbReference type="EMBL" id="KYP72168.1"/>
    </source>
</evidence>
<evidence type="ECO:0000256" key="4">
    <source>
        <dbReference type="ARBA" id="ARBA00022525"/>
    </source>
</evidence>
<feature type="region of interest" description="Disordered" evidence="10">
    <location>
        <begin position="46"/>
        <end position="103"/>
    </location>
</feature>
<evidence type="ECO:0000256" key="7">
    <source>
        <dbReference type="ARBA" id="ARBA00023316"/>
    </source>
</evidence>
<evidence type="ECO:0000256" key="10">
    <source>
        <dbReference type="SAM" id="MobiDB-lite"/>
    </source>
</evidence>
<evidence type="ECO:0000256" key="2">
    <source>
        <dbReference type="ARBA" id="ARBA00008834"/>
    </source>
</evidence>
<gene>
    <name evidence="12" type="ORF">KK1_004752</name>
</gene>
<comment type="subcellular location">
    <subcellularLocation>
        <location evidence="1">Secreted</location>
        <location evidence="1">Cell wall</location>
    </subcellularLocation>
</comment>
<dbReference type="SUPFAM" id="SSF51126">
    <property type="entry name" value="Pectin lyase-like"/>
    <property type="match status" value="1"/>
</dbReference>
<dbReference type="GO" id="GO:0004650">
    <property type="term" value="F:polygalacturonase activity"/>
    <property type="evidence" value="ECO:0007669"/>
    <property type="project" value="InterPro"/>
</dbReference>
<dbReference type="AlphaFoldDB" id="A0A151TYV8"/>
<comment type="similarity">
    <text evidence="2 9">Belongs to the glycosyl hydrolase 28 family.</text>
</comment>
<name>A0A151TYV8_CAJCA</name>
<keyword evidence="7" id="KW-0961">Cell wall biogenesis/degradation</keyword>
<evidence type="ECO:0000256" key="3">
    <source>
        <dbReference type="ARBA" id="ARBA00022512"/>
    </source>
</evidence>
<dbReference type="OMA" id="IMQNTMN"/>
<reference evidence="12 13" key="1">
    <citation type="journal article" date="2012" name="Nat. Biotechnol.">
        <title>Draft genome sequence of pigeonpea (Cajanus cajan), an orphan legume crop of resource-poor farmers.</title>
        <authorList>
            <person name="Varshney R.K."/>
            <person name="Chen W."/>
            <person name="Li Y."/>
            <person name="Bharti A.K."/>
            <person name="Saxena R.K."/>
            <person name="Schlueter J.A."/>
            <person name="Donoghue M.T."/>
            <person name="Azam S."/>
            <person name="Fan G."/>
            <person name="Whaley A.M."/>
            <person name="Farmer A.D."/>
            <person name="Sheridan J."/>
            <person name="Iwata A."/>
            <person name="Tuteja R."/>
            <person name="Penmetsa R.V."/>
            <person name="Wu W."/>
            <person name="Upadhyaya H.D."/>
            <person name="Yang S.P."/>
            <person name="Shah T."/>
            <person name="Saxena K.B."/>
            <person name="Michael T."/>
            <person name="McCombie W.R."/>
            <person name="Yang B."/>
            <person name="Zhang G."/>
            <person name="Yang H."/>
            <person name="Wang J."/>
            <person name="Spillane C."/>
            <person name="Cook D.R."/>
            <person name="May G.D."/>
            <person name="Xu X."/>
            <person name="Jackson S.A."/>
        </authorList>
    </citation>
    <scope>NUCLEOTIDE SEQUENCE [LARGE SCALE GENOMIC DNA]</scope>
    <source>
        <strain evidence="13">cv. Asha</strain>
    </source>
</reference>
<dbReference type="FunFam" id="2.160.20.10:FF:000019">
    <property type="entry name" value="polygalacturonase At1g48100"/>
    <property type="match status" value="1"/>
</dbReference>
<dbReference type="OrthoDB" id="187139at2759"/>
<keyword evidence="11" id="KW-0732">Signal</keyword>
<sequence length="522" mass="56985">MSGFSFRGFTCMLLIACLIWSFNFEACIARRGKHWRQSRDVSASVYKKRGKNFGNSHNRNHGGGSNSKPKPPSHKGTPTLPKPPSPPPNGNPTTPPPKPYNGGTGTTFNVLDFGAKGDGKTDDTKAFQGAWAEACKVEASTMVVPADYVFFVGPISFSGPYCKPNIVFQLDGTIVAPTSPNAWGKGLLQWLEFTKLVGITIQGKGIIDGRGSVWWQDNPYNDPDDDQEYLYVPFNQTVASPPLPIENELGGKMPFVKPTALRFYGSFNPTVTGITIQNSPQCHLKFDNCNGVLVHDVSISSPGNSPNTDGIHLQNSKDVLIYGSSMACGDDCISIQTGCSNVYVHNVNCGPGHGISIGSLGKDNTRACVSNITVRDVNMHNTMNGVRIKTWQGGSGSVQGVLFSNIQVSEVEYPIVIDQFYCDKRNCKNQTSAVSLAGINYERIRGTYIVKPVHFACSDSLPCVDVSLTTVELKPIQEKYHLYNPFCWQTYGELKTPTLPPIDCLQIGKPTNNRIQTDHDLC</sequence>
<dbReference type="InterPro" id="IPR006626">
    <property type="entry name" value="PbH1"/>
</dbReference>
<evidence type="ECO:0000256" key="9">
    <source>
        <dbReference type="RuleBase" id="RU361169"/>
    </source>
</evidence>
<dbReference type="GO" id="GO:0005975">
    <property type="term" value="P:carbohydrate metabolic process"/>
    <property type="evidence" value="ECO:0007669"/>
    <property type="project" value="InterPro"/>
</dbReference>
<keyword evidence="6 9" id="KW-0326">Glycosidase</keyword>
<keyword evidence="5 9" id="KW-0378">Hydrolase</keyword>
<evidence type="ECO:0000256" key="11">
    <source>
        <dbReference type="SAM" id="SignalP"/>
    </source>
</evidence>
<dbReference type="InterPro" id="IPR000743">
    <property type="entry name" value="Glyco_hydro_28"/>
</dbReference>
<proteinExistence type="inferred from homology"/>
<dbReference type="Proteomes" id="UP000075243">
    <property type="component" value="Chromosome 2"/>
</dbReference>
<dbReference type="SMART" id="SM00710">
    <property type="entry name" value="PbH1"/>
    <property type="match status" value="5"/>
</dbReference>
<keyword evidence="13" id="KW-1185">Reference proteome</keyword>
<dbReference type="EMBL" id="CM003604">
    <property type="protein sequence ID" value="KYP72168.1"/>
    <property type="molecule type" value="Genomic_DNA"/>
</dbReference>
<evidence type="ECO:0000256" key="6">
    <source>
        <dbReference type="ARBA" id="ARBA00023295"/>
    </source>
</evidence>
<dbReference type="PANTHER" id="PTHR31375">
    <property type="match status" value="1"/>
</dbReference>
<accession>A0A151TYV8</accession>
<feature type="signal peptide" evidence="11">
    <location>
        <begin position="1"/>
        <end position="29"/>
    </location>
</feature>
<feature type="compositionally biased region" description="Pro residues" evidence="10">
    <location>
        <begin position="80"/>
        <end position="99"/>
    </location>
</feature>
<dbReference type="GO" id="GO:0071555">
    <property type="term" value="P:cell wall organization"/>
    <property type="evidence" value="ECO:0007669"/>
    <property type="project" value="UniProtKB-KW"/>
</dbReference>
<evidence type="ECO:0000256" key="1">
    <source>
        <dbReference type="ARBA" id="ARBA00004191"/>
    </source>
</evidence>
<dbReference type="InterPro" id="IPR012334">
    <property type="entry name" value="Pectin_lyas_fold"/>
</dbReference>